<keyword evidence="3" id="KW-1133">Transmembrane helix</keyword>
<evidence type="ECO:0000256" key="2">
    <source>
        <dbReference type="SAM" id="MobiDB-lite"/>
    </source>
</evidence>
<gene>
    <name evidence="4" type="ORF">P7D34_10220</name>
</gene>
<comment type="caution">
    <text evidence="4">The sequence shown here is derived from an EMBL/GenBank/DDBJ whole genome shotgun (WGS) entry which is preliminary data.</text>
</comment>
<dbReference type="EMBL" id="JARPYC010000011">
    <property type="protein sequence ID" value="MDT2667585.1"/>
    <property type="molecule type" value="Genomic_DNA"/>
</dbReference>
<dbReference type="PROSITE" id="PS51257">
    <property type="entry name" value="PROKAR_LIPOPROTEIN"/>
    <property type="match status" value="1"/>
</dbReference>
<dbReference type="Proteomes" id="UP001257962">
    <property type="component" value="Unassembled WGS sequence"/>
</dbReference>
<proteinExistence type="predicted"/>
<accession>A0AAJ2J149</accession>
<keyword evidence="3" id="KW-0472">Membrane</keyword>
<feature type="coiled-coil region" evidence="1">
    <location>
        <begin position="135"/>
        <end position="170"/>
    </location>
</feature>
<name>A0AAJ2J149_9LACT</name>
<protein>
    <submittedName>
        <fullName evidence="4">Uncharacterized protein</fullName>
    </submittedName>
</protein>
<evidence type="ECO:0000313" key="4">
    <source>
        <dbReference type="EMBL" id="MDT2667585.1"/>
    </source>
</evidence>
<reference evidence="4" key="1">
    <citation type="submission" date="2023-03" db="EMBL/GenBank/DDBJ databases">
        <authorList>
            <person name="Shen W."/>
            <person name="Cai J."/>
        </authorList>
    </citation>
    <scope>NUCLEOTIDE SEQUENCE</scope>
    <source>
        <strain evidence="4">Y3</strain>
    </source>
</reference>
<evidence type="ECO:0000256" key="3">
    <source>
        <dbReference type="SAM" id="Phobius"/>
    </source>
</evidence>
<feature type="transmembrane region" description="Helical" evidence="3">
    <location>
        <begin position="20"/>
        <end position="41"/>
    </location>
</feature>
<keyword evidence="1" id="KW-0175">Coiled coil</keyword>
<sequence>MKIKSHKLRTFFLKNKNKSLSLLMWGGLFFILGCAMVLAYLGGYDQKEEASQTEKVHEVKQSSSTSNSSKKSELPRAKEKEKSVVQPKVETSEPPVAQSNCEFPQEPQSYIGKYGYTAQYGSYMGYSGVSQDEAYQRAKQAFDDAERARIEQEEQANRQAAEKLKESILQQDPNAVVNIIQ</sequence>
<dbReference type="RefSeq" id="WP_014386616.1">
    <property type="nucleotide sequence ID" value="NZ_JARPXT010000011.1"/>
</dbReference>
<feature type="compositionally biased region" description="Basic and acidic residues" evidence="2">
    <location>
        <begin position="70"/>
        <end position="83"/>
    </location>
</feature>
<evidence type="ECO:0000313" key="5">
    <source>
        <dbReference type="Proteomes" id="UP001257962"/>
    </source>
</evidence>
<keyword evidence="3" id="KW-0812">Transmembrane</keyword>
<organism evidence="4 5">
    <name type="scientific">Lactococcus petauri</name>
    <dbReference type="NCBI Taxonomy" id="1940789"/>
    <lineage>
        <taxon>Bacteria</taxon>
        <taxon>Bacillati</taxon>
        <taxon>Bacillota</taxon>
        <taxon>Bacilli</taxon>
        <taxon>Lactobacillales</taxon>
        <taxon>Streptococcaceae</taxon>
        <taxon>Lactococcus</taxon>
    </lineage>
</organism>
<evidence type="ECO:0000256" key="1">
    <source>
        <dbReference type="SAM" id="Coils"/>
    </source>
</evidence>
<feature type="region of interest" description="Disordered" evidence="2">
    <location>
        <begin position="52"/>
        <end position="103"/>
    </location>
</feature>
<dbReference type="AlphaFoldDB" id="A0AAJ2J149"/>